<proteinExistence type="predicted"/>
<dbReference type="EMBL" id="BAEE01000021">
    <property type="protein sequence ID" value="GAB08870.1"/>
    <property type="molecule type" value="Genomic_DNA"/>
</dbReference>
<organism evidence="2 3">
    <name type="scientific">Gordonia araii NBRC 100433</name>
    <dbReference type="NCBI Taxonomy" id="1073574"/>
    <lineage>
        <taxon>Bacteria</taxon>
        <taxon>Bacillati</taxon>
        <taxon>Actinomycetota</taxon>
        <taxon>Actinomycetes</taxon>
        <taxon>Mycobacteriales</taxon>
        <taxon>Gordoniaceae</taxon>
        <taxon>Gordonia</taxon>
    </lineage>
</organism>
<comment type="caution">
    <text evidence="2">The sequence shown here is derived from an EMBL/GenBank/DDBJ whole genome shotgun (WGS) entry which is preliminary data.</text>
</comment>
<dbReference type="SUPFAM" id="SSF55154">
    <property type="entry name" value="CYTH-like phosphatases"/>
    <property type="match status" value="1"/>
</dbReference>
<dbReference type="Gene3D" id="2.40.320.10">
    <property type="entry name" value="Hypothetical Protein Pfu-838710-001"/>
    <property type="match status" value="1"/>
</dbReference>
<sequence length="217" mass="23790">MYDDADEREAIADLGDFEFERKFLLRDLPSEGASDPTPTLIVQAYVFAEDGFAVRVRISGAASSVDLDLPPRDLPEALTALPDAVGTIGVKGPAVSGTRYEAEREIDSLVAGSIAGRASALIAKVRYSMWMGEDGWVVDRFLADNAPLLVGEVERARPVTDLAIPDFCVTEVSEDSRFGNEYLAHHPFPTWAAEFADEYRLLGPGFMQSLGENRFER</sequence>
<evidence type="ECO:0000313" key="3">
    <source>
        <dbReference type="Proteomes" id="UP000035088"/>
    </source>
</evidence>
<feature type="domain" description="CYTH" evidence="1">
    <location>
        <begin position="16"/>
        <end position="185"/>
    </location>
</feature>
<dbReference type="InterPro" id="IPR012042">
    <property type="entry name" value="NeuTTM/CthTTM-like"/>
</dbReference>
<evidence type="ECO:0000313" key="2">
    <source>
        <dbReference type="EMBL" id="GAB08870.1"/>
    </source>
</evidence>
<dbReference type="PANTHER" id="PTHR40114:SF1">
    <property type="entry name" value="SLR0698 PROTEIN"/>
    <property type="match status" value="1"/>
</dbReference>
<dbReference type="STRING" id="1073574.GOARA_021_01070"/>
<dbReference type="OrthoDB" id="9805588at2"/>
<dbReference type="InterPro" id="IPR023577">
    <property type="entry name" value="CYTH_domain"/>
</dbReference>
<gene>
    <name evidence="2" type="ORF">GOARA_021_01070</name>
</gene>
<protein>
    <recommendedName>
        <fullName evidence="1">CYTH domain-containing protein</fullName>
    </recommendedName>
</protein>
<dbReference type="PANTHER" id="PTHR40114">
    <property type="entry name" value="SLR0698 PROTEIN"/>
    <property type="match status" value="1"/>
</dbReference>
<keyword evidence="3" id="KW-1185">Reference proteome</keyword>
<dbReference type="RefSeq" id="WP_007320947.1">
    <property type="nucleotide sequence ID" value="NZ_BAEE01000021.1"/>
</dbReference>
<dbReference type="InterPro" id="IPR033469">
    <property type="entry name" value="CYTH-like_dom_sf"/>
</dbReference>
<dbReference type="SMART" id="SM01118">
    <property type="entry name" value="CYTH"/>
    <property type="match status" value="1"/>
</dbReference>
<name>G7GZ45_9ACTN</name>
<evidence type="ECO:0000259" key="1">
    <source>
        <dbReference type="SMART" id="SM01118"/>
    </source>
</evidence>
<accession>G7GZ45</accession>
<dbReference type="Proteomes" id="UP000035088">
    <property type="component" value="Unassembled WGS sequence"/>
</dbReference>
<dbReference type="AlphaFoldDB" id="G7GZ45"/>
<reference evidence="2 3" key="1">
    <citation type="submission" date="2011-11" db="EMBL/GenBank/DDBJ databases">
        <title>Whole genome shotgun sequence of Gordonia araii NBRC 100433.</title>
        <authorList>
            <person name="Yoshida Y."/>
            <person name="Hosoyama A."/>
            <person name="Tsuchikane K."/>
            <person name="Katsumata H."/>
            <person name="Yamazaki S."/>
            <person name="Fujita N."/>
        </authorList>
    </citation>
    <scope>NUCLEOTIDE SEQUENCE [LARGE SCALE GENOMIC DNA]</scope>
    <source>
        <strain evidence="2 3">NBRC 100433</strain>
    </source>
</reference>